<organism evidence="1">
    <name type="scientific">Candidatus Kentrum sp. FW</name>
    <dbReference type="NCBI Taxonomy" id="2126338"/>
    <lineage>
        <taxon>Bacteria</taxon>
        <taxon>Pseudomonadati</taxon>
        <taxon>Pseudomonadota</taxon>
        <taxon>Gammaproteobacteria</taxon>
        <taxon>Candidatus Kentrum</taxon>
    </lineage>
</organism>
<reference evidence="1" key="1">
    <citation type="submission" date="2019-02" db="EMBL/GenBank/DDBJ databases">
        <authorList>
            <person name="Gruber-Vodicka R. H."/>
            <person name="Seah K. B. B."/>
        </authorList>
    </citation>
    <scope>NUCLEOTIDE SEQUENCE</scope>
    <source>
        <strain evidence="1">BECK_BZ131</strain>
    </source>
</reference>
<gene>
    <name evidence="1" type="ORF">BECKFW1821C_GA0114237_11475</name>
</gene>
<name>A0A450U3W2_9GAMM</name>
<dbReference type="EMBL" id="CAADFE010000147">
    <property type="protein sequence ID" value="VFJ77898.1"/>
    <property type="molecule type" value="Genomic_DNA"/>
</dbReference>
<protein>
    <submittedName>
        <fullName evidence="1">Uncharacterized protein</fullName>
    </submittedName>
</protein>
<accession>A0A450U3W2</accession>
<sequence length="92" mass="10526">MRSQNVVVIIDELLVLRKPIRTLTGMKGADDLFAGAVDFEHSIISLVKTKVFEMRAKTAFKRRLSCLDFYDFSHIQLWPFLMKPRGVVGIAK</sequence>
<dbReference type="AlphaFoldDB" id="A0A450U3W2"/>
<evidence type="ECO:0000313" key="1">
    <source>
        <dbReference type="EMBL" id="VFJ77898.1"/>
    </source>
</evidence>
<proteinExistence type="predicted"/>